<feature type="region of interest" description="Disordered" evidence="1">
    <location>
        <begin position="448"/>
        <end position="468"/>
    </location>
</feature>
<evidence type="ECO:0000259" key="2">
    <source>
        <dbReference type="Pfam" id="PF06985"/>
    </source>
</evidence>
<protein>
    <submittedName>
        <fullName evidence="3">HET-domain-containing protein</fullName>
    </submittedName>
</protein>
<dbReference type="RefSeq" id="XP_028466154.1">
    <property type="nucleotide sequence ID" value="XM_028608134.1"/>
</dbReference>
<dbReference type="EMBL" id="ML119056">
    <property type="protein sequence ID" value="ROT38348.1"/>
    <property type="molecule type" value="Genomic_DNA"/>
</dbReference>
<dbReference type="PANTHER" id="PTHR33112:SF1">
    <property type="entry name" value="HETEROKARYON INCOMPATIBILITY DOMAIN-CONTAINING PROTEIN"/>
    <property type="match status" value="1"/>
</dbReference>
<evidence type="ECO:0000256" key="1">
    <source>
        <dbReference type="SAM" id="MobiDB-lite"/>
    </source>
</evidence>
<feature type="domain" description="Heterokaryon incompatibility" evidence="2">
    <location>
        <begin position="234"/>
        <end position="381"/>
    </location>
</feature>
<dbReference type="Pfam" id="PF06985">
    <property type="entry name" value="HET"/>
    <property type="match status" value="1"/>
</dbReference>
<name>A0A3N2PV40_SODAK</name>
<proteinExistence type="predicted"/>
<dbReference type="OrthoDB" id="2975793at2759"/>
<keyword evidence="4" id="KW-1185">Reference proteome</keyword>
<feature type="compositionally biased region" description="Basic and acidic residues" evidence="1">
    <location>
        <begin position="607"/>
        <end position="626"/>
    </location>
</feature>
<gene>
    <name evidence="3" type="ORF">SODALDRAFT_278796</name>
</gene>
<reference evidence="3 4" key="1">
    <citation type="journal article" date="2018" name="Mol. Ecol.">
        <title>The obligate alkalophilic soda-lake fungus Sodiomyces alkalinus has shifted to a protein diet.</title>
        <authorList>
            <person name="Grum-Grzhimaylo A.A."/>
            <person name="Falkoski D.L."/>
            <person name="van den Heuvel J."/>
            <person name="Valero-Jimenez C.A."/>
            <person name="Min B."/>
            <person name="Choi I.G."/>
            <person name="Lipzen A."/>
            <person name="Daum C.G."/>
            <person name="Aanen D.K."/>
            <person name="Tsang A."/>
            <person name="Henrissat B."/>
            <person name="Bilanenko E.N."/>
            <person name="de Vries R.P."/>
            <person name="van Kan J.A.L."/>
            <person name="Grigoriev I.V."/>
            <person name="Debets A.J.M."/>
        </authorList>
    </citation>
    <scope>NUCLEOTIDE SEQUENCE [LARGE SCALE GENOMIC DNA]</scope>
    <source>
        <strain evidence="3 4">F11</strain>
    </source>
</reference>
<dbReference type="STRING" id="1314773.A0A3N2PV40"/>
<feature type="compositionally biased region" description="Basic and acidic residues" evidence="1">
    <location>
        <begin position="1"/>
        <end position="16"/>
    </location>
</feature>
<feature type="compositionally biased region" description="Basic and acidic residues" evidence="1">
    <location>
        <begin position="102"/>
        <end position="118"/>
    </location>
</feature>
<organism evidence="3 4">
    <name type="scientific">Sodiomyces alkalinus (strain CBS 110278 / VKM F-3762 / F11)</name>
    <name type="common">Alkaliphilic filamentous fungus</name>
    <dbReference type="NCBI Taxonomy" id="1314773"/>
    <lineage>
        <taxon>Eukaryota</taxon>
        <taxon>Fungi</taxon>
        <taxon>Dikarya</taxon>
        <taxon>Ascomycota</taxon>
        <taxon>Pezizomycotina</taxon>
        <taxon>Sordariomycetes</taxon>
        <taxon>Hypocreomycetidae</taxon>
        <taxon>Glomerellales</taxon>
        <taxon>Plectosphaerellaceae</taxon>
        <taxon>Sodiomyces</taxon>
    </lineage>
</organism>
<accession>A0A3N2PV40</accession>
<dbReference type="GeneID" id="39576612"/>
<feature type="compositionally biased region" description="Low complexity" evidence="1">
    <location>
        <begin position="192"/>
        <end position="206"/>
    </location>
</feature>
<dbReference type="InterPro" id="IPR010730">
    <property type="entry name" value="HET"/>
</dbReference>
<feature type="compositionally biased region" description="Basic and acidic residues" evidence="1">
    <location>
        <begin position="36"/>
        <end position="93"/>
    </location>
</feature>
<feature type="region of interest" description="Disordered" evidence="1">
    <location>
        <begin position="597"/>
        <end position="630"/>
    </location>
</feature>
<sequence length="885" mass="96891">MAQRESRYRRDERDDASLSDSPSLSLSPPPARRRNRSELHGPRVDRGDADPDADADPRARPSPRLDKDRDRDSWRDPRDRGGRRERDRGRDSPPDFSSRRQSFTDRIRHSWNARKDAMRGTPPPYPPNSSSQRRNSRAPSRRPSSAVGVPSLDNKATPLAKVRHWIDMCNAEHGDHCTGTPPASSAAGGPNGDSDLGPDLPSPDAAGESPTWFPTWLIDAVDRRLVRARAGDRYMALTYVYEPPPLSSGNATRETKRDNVEMLTASLDHAEMPQAIDDAIWLARKLGIRLLWVDRFCIVQDDDAERDEYIRNMAYVFANAYLTVVAAAGENANTGLSALVSPGGRAPPPVPKDALGPPGRQGHHDMITSSRWRERCWTMQEGFYARRALFVFDKTMTWECHCQTWNLAGDVDVADGAGAGASAGAGPTSPGAAAASKVPGLQRVLSLRGSSSAPVPRKGRNNNTHQKCAAARPRPAALGFRHAPWPDLDEYARICMDFSARRLCRVEDTTAAFRGFTTVLDKTFAGGFVFGMPVLFLDAALLWRPAATIRRRQIAPTLDSGGMNPVPSWSWMGWYYDGVSVDLTFWRAAADYMLEDGARPSNGKGGDGGRRAGEDDKGGRDQDSSARRRFRNVNGFRLRTTCQFHLTDRATTTPLRNDGMRYRAVRHARRSNGGGLPPGWSKVGGGGAFRHIVDPSATFRYPVPLVSDTPPLEMPIGGEMAYPGTLLSFNTTRAFLEVDFAAPFPERPTGGDRGGGPGFGGIPLAIGSIWAPRSGRWIGSLRSHDAWLGLQGANYESEEGRLEFVAISEGSERSIDGPTGSDVFGAAGADLKELRANAGPDGVVEFVNVLWVERVGSVCYRRGVGHIFLRAWEAFGQERVDILLG</sequence>
<feature type="region of interest" description="Disordered" evidence="1">
    <location>
        <begin position="177"/>
        <end position="208"/>
    </location>
</feature>
<dbReference type="Proteomes" id="UP000272025">
    <property type="component" value="Unassembled WGS sequence"/>
</dbReference>
<evidence type="ECO:0000313" key="3">
    <source>
        <dbReference type="EMBL" id="ROT38348.1"/>
    </source>
</evidence>
<feature type="region of interest" description="Disordered" evidence="1">
    <location>
        <begin position="1"/>
        <end position="155"/>
    </location>
</feature>
<evidence type="ECO:0000313" key="4">
    <source>
        <dbReference type="Proteomes" id="UP000272025"/>
    </source>
</evidence>
<dbReference type="PANTHER" id="PTHR33112">
    <property type="entry name" value="DOMAIN PROTEIN, PUTATIVE-RELATED"/>
    <property type="match status" value="1"/>
</dbReference>
<dbReference type="AlphaFoldDB" id="A0A3N2PV40"/>